<accession>A0A0E9R9U2</accession>
<name>A0A0E9R9U2_ANGAN</name>
<protein>
    <submittedName>
        <fullName evidence="1">Uncharacterized protein</fullName>
    </submittedName>
</protein>
<dbReference type="AlphaFoldDB" id="A0A0E9R9U2"/>
<organism evidence="1">
    <name type="scientific">Anguilla anguilla</name>
    <name type="common">European freshwater eel</name>
    <name type="synonym">Muraena anguilla</name>
    <dbReference type="NCBI Taxonomy" id="7936"/>
    <lineage>
        <taxon>Eukaryota</taxon>
        <taxon>Metazoa</taxon>
        <taxon>Chordata</taxon>
        <taxon>Craniata</taxon>
        <taxon>Vertebrata</taxon>
        <taxon>Euteleostomi</taxon>
        <taxon>Actinopterygii</taxon>
        <taxon>Neopterygii</taxon>
        <taxon>Teleostei</taxon>
        <taxon>Anguilliformes</taxon>
        <taxon>Anguillidae</taxon>
        <taxon>Anguilla</taxon>
    </lineage>
</organism>
<reference evidence="1" key="2">
    <citation type="journal article" date="2015" name="Fish Shellfish Immunol.">
        <title>Early steps in the European eel (Anguilla anguilla)-Vibrio vulnificus interaction in the gills: Role of the RtxA13 toxin.</title>
        <authorList>
            <person name="Callol A."/>
            <person name="Pajuelo D."/>
            <person name="Ebbesson L."/>
            <person name="Teles M."/>
            <person name="MacKenzie S."/>
            <person name="Amaro C."/>
        </authorList>
    </citation>
    <scope>NUCLEOTIDE SEQUENCE</scope>
</reference>
<sequence length="35" mass="3659">MLNQGSSGSGSPLSMLLSCTESWEGSNYLGPFFSS</sequence>
<reference evidence="1" key="1">
    <citation type="submission" date="2014-11" db="EMBL/GenBank/DDBJ databases">
        <authorList>
            <person name="Amaro Gonzalez C."/>
        </authorList>
    </citation>
    <scope>NUCLEOTIDE SEQUENCE</scope>
</reference>
<dbReference type="EMBL" id="GBXM01082723">
    <property type="protein sequence ID" value="JAH25854.1"/>
    <property type="molecule type" value="Transcribed_RNA"/>
</dbReference>
<proteinExistence type="predicted"/>
<evidence type="ECO:0000313" key="1">
    <source>
        <dbReference type="EMBL" id="JAH25854.1"/>
    </source>
</evidence>